<protein>
    <submittedName>
        <fullName evidence="1">Uncharacterized protein</fullName>
    </submittedName>
</protein>
<dbReference type="EMBL" id="JANHOG010001219">
    <property type="protein sequence ID" value="KAJ3541123.1"/>
    <property type="molecule type" value="Genomic_DNA"/>
</dbReference>
<reference evidence="1" key="1">
    <citation type="submission" date="2022-07" db="EMBL/GenBank/DDBJ databases">
        <title>Genome Sequence of Phlebia brevispora.</title>
        <authorList>
            <person name="Buettner E."/>
        </authorList>
    </citation>
    <scope>NUCLEOTIDE SEQUENCE</scope>
    <source>
        <strain evidence="1">MPL23</strain>
    </source>
</reference>
<evidence type="ECO:0000313" key="1">
    <source>
        <dbReference type="EMBL" id="KAJ3541123.1"/>
    </source>
</evidence>
<dbReference type="Proteomes" id="UP001148662">
    <property type="component" value="Unassembled WGS sequence"/>
</dbReference>
<comment type="caution">
    <text evidence="1">The sequence shown here is derived from an EMBL/GenBank/DDBJ whole genome shotgun (WGS) entry which is preliminary data.</text>
</comment>
<keyword evidence="2" id="KW-1185">Reference proteome</keyword>
<sequence>MPAPAAALTAIIPVATTLAILTLATLLLPIGLEHLVRRLDPRLAAEQAGTDTMITIYREDGTMSTESGKQ</sequence>
<organism evidence="1 2">
    <name type="scientific">Phlebia brevispora</name>
    <dbReference type="NCBI Taxonomy" id="194682"/>
    <lineage>
        <taxon>Eukaryota</taxon>
        <taxon>Fungi</taxon>
        <taxon>Dikarya</taxon>
        <taxon>Basidiomycota</taxon>
        <taxon>Agaricomycotina</taxon>
        <taxon>Agaricomycetes</taxon>
        <taxon>Polyporales</taxon>
        <taxon>Meruliaceae</taxon>
        <taxon>Phlebia</taxon>
    </lineage>
</organism>
<gene>
    <name evidence="1" type="ORF">NM688_g6127</name>
</gene>
<proteinExistence type="predicted"/>
<accession>A0ACC1SJK2</accession>
<evidence type="ECO:0000313" key="2">
    <source>
        <dbReference type="Proteomes" id="UP001148662"/>
    </source>
</evidence>
<name>A0ACC1SJK2_9APHY</name>